<dbReference type="Proteomes" id="UP001500449">
    <property type="component" value="Unassembled WGS sequence"/>
</dbReference>
<feature type="region of interest" description="Disordered" evidence="1">
    <location>
        <begin position="151"/>
        <end position="176"/>
    </location>
</feature>
<dbReference type="RefSeq" id="WP_344426684.1">
    <property type="nucleotide sequence ID" value="NZ_BAAAQK010000028.1"/>
</dbReference>
<gene>
    <name evidence="2" type="ORF">GCM10009836_67450</name>
</gene>
<evidence type="ECO:0000313" key="3">
    <source>
        <dbReference type="Proteomes" id="UP001500449"/>
    </source>
</evidence>
<protein>
    <recommendedName>
        <fullName evidence="4">DUF742 domain-containing protein</fullName>
    </recommendedName>
</protein>
<evidence type="ECO:0000313" key="2">
    <source>
        <dbReference type="EMBL" id="GAA1876578.1"/>
    </source>
</evidence>
<evidence type="ECO:0008006" key="4">
    <source>
        <dbReference type="Google" id="ProtNLM"/>
    </source>
</evidence>
<dbReference type="PANTHER" id="PTHR36221:SF1">
    <property type="entry name" value="DUF742 DOMAIN-CONTAINING PROTEIN"/>
    <property type="match status" value="1"/>
</dbReference>
<dbReference type="InterPro" id="IPR007995">
    <property type="entry name" value="DUF742"/>
</dbReference>
<proteinExistence type="predicted"/>
<reference evidence="2 3" key="1">
    <citation type="journal article" date="2019" name="Int. J. Syst. Evol. Microbiol.">
        <title>The Global Catalogue of Microorganisms (GCM) 10K type strain sequencing project: providing services to taxonomists for standard genome sequencing and annotation.</title>
        <authorList>
            <consortium name="The Broad Institute Genomics Platform"/>
            <consortium name="The Broad Institute Genome Sequencing Center for Infectious Disease"/>
            <person name="Wu L."/>
            <person name="Ma J."/>
        </authorList>
    </citation>
    <scope>NUCLEOTIDE SEQUENCE [LARGE SCALE GENOMIC DNA]</scope>
    <source>
        <strain evidence="2 3">JCM 16009</strain>
    </source>
</reference>
<evidence type="ECO:0000256" key="1">
    <source>
        <dbReference type="SAM" id="MobiDB-lite"/>
    </source>
</evidence>
<dbReference type="Pfam" id="PF05331">
    <property type="entry name" value="DUF742"/>
    <property type="match status" value="1"/>
</dbReference>
<sequence>MAHSVSHERTNSPERLTRPGAVDGRGAAERPAAPRRVVPAYAVTGKRTRGGTADLPLETLVTATLAGRRAPGVQLEYRRIIEVTAEPRSVLEIAGLLQVPLGVARVLVGDLAEAGYVALYRPSPAQTPPPEVLGQLLDGLRARAVVAEQRGYAPDTNGHGVSPRRVVTPTPRPRRG</sequence>
<feature type="region of interest" description="Disordered" evidence="1">
    <location>
        <begin position="1"/>
        <end position="35"/>
    </location>
</feature>
<accession>A0ABN2NQC2</accession>
<comment type="caution">
    <text evidence="2">The sequence shown here is derived from an EMBL/GenBank/DDBJ whole genome shotgun (WGS) entry which is preliminary data.</text>
</comment>
<organism evidence="2 3">
    <name type="scientific">Pseudonocardia ailaonensis</name>
    <dbReference type="NCBI Taxonomy" id="367279"/>
    <lineage>
        <taxon>Bacteria</taxon>
        <taxon>Bacillati</taxon>
        <taxon>Actinomycetota</taxon>
        <taxon>Actinomycetes</taxon>
        <taxon>Pseudonocardiales</taxon>
        <taxon>Pseudonocardiaceae</taxon>
        <taxon>Pseudonocardia</taxon>
    </lineage>
</organism>
<keyword evidence="3" id="KW-1185">Reference proteome</keyword>
<feature type="compositionally biased region" description="Basic and acidic residues" evidence="1">
    <location>
        <begin position="1"/>
        <end position="17"/>
    </location>
</feature>
<dbReference type="EMBL" id="BAAAQK010000028">
    <property type="protein sequence ID" value="GAA1876578.1"/>
    <property type="molecule type" value="Genomic_DNA"/>
</dbReference>
<name>A0ABN2NQC2_9PSEU</name>
<dbReference type="PANTHER" id="PTHR36221">
    <property type="entry name" value="DUF742 DOMAIN-CONTAINING PROTEIN"/>
    <property type="match status" value="1"/>
</dbReference>